<name>A0A8S5SHV4_9CAUD</name>
<organism evidence="1">
    <name type="scientific">Siphoviridae sp. ct9zP9</name>
    <dbReference type="NCBI Taxonomy" id="2827795"/>
    <lineage>
        <taxon>Viruses</taxon>
        <taxon>Duplodnaviria</taxon>
        <taxon>Heunggongvirae</taxon>
        <taxon>Uroviricota</taxon>
        <taxon>Caudoviricetes</taxon>
    </lineage>
</organism>
<reference evidence="1" key="1">
    <citation type="journal article" date="2021" name="Proc. Natl. Acad. Sci. U.S.A.">
        <title>A Catalog of Tens of Thousands of Viruses from Human Metagenomes Reveals Hidden Associations with Chronic Diseases.</title>
        <authorList>
            <person name="Tisza M.J."/>
            <person name="Buck C.B."/>
        </authorList>
    </citation>
    <scope>NUCLEOTIDE SEQUENCE</scope>
    <source>
        <strain evidence="1">Ct9zP9</strain>
    </source>
</reference>
<sequence length="97" mass="10952">MKNYAMILQNRVIDVLKDRETEPYYPPDPSGNPVTAIPCDETVTLGMIYNSETGTFSEYTPPEPEPIPEPQLTETEQAILDTAINVDYLVCMKELEI</sequence>
<accession>A0A8S5SHV4</accession>
<proteinExistence type="predicted"/>
<protein>
    <submittedName>
        <fullName evidence="1">Uncharacterized protein</fullName>
    </submittedName>
</protein>
<evidence type="ECO:0000313" key="1">
    <source>
        <dbReference type="EMBL" id="DAF50194.1"/>
    </source>
</evidence>
<dbReference type="EMBL" id="BK032593">
    <property type="protein sequence ID" value="DAF50194.1"/>
    <property type="molecule type" value="Genomic_DNA"/>
</dbReference>